<dbReference type="GO" id="GO:0016020">
    <property type="term" value="C:membrane"/>
    <property type="evidence" value="ECO:0007669"/>
    <property type="project" value="UniProtKB-SubCell"/>
</dbReference>
<sequence>MSYKFLSNGFTLIELMIVIAVIGVLSAIALPSYRNYIEKANLADASTTLTNISLKVAERKLQLFNASFVQRDLSTIIAQQVNTDSKYTIGGECQSATDCSIYRLYAEPKSNSNLKKSVWLGNAGNLYICDTRSVSNITDASSNANCTKQ</sequence>
<dbReference type="Gene3D" id="3.30.540.20">
    <property type="match status" value="1"/>
</dbReference>
<dbReference type="RefSeq" id="WP_100123015.1">
    <property type="nucleotide sequence ID" value="NZ_MEIU01000001.1"/>
</dbReference>
<evidence type="ECO:0000256" key="2">
    <source>
        <dbReference type="ARBA" id="ARBA00022481"/>
    </source>
</evidence>
<evidence type="ECO:0000313" key="7">
    <source>
        <dbReference type="EMBL" id="PIT62827.1"/>
    </source>
</evidence>
<accession>A0A855FRH8</accession>
<evidence type="ECO:0000313" key="8">
    <source>
        <dbReference type="Proteomes" id="UP000230463"/>
    </source>
</evidence>
<dbReference type="SUPFAM" id="SSF54523">
    <property type="entry name" value="Pili subunits"/>
    <property type="match status" value="1"/>
</dbReference>
<dbReference type="Pfam" id="PF16732">
    <property type="entry name" value="ComP_DUS"/>
    <property type="match status" value="1"/>
</dbReference>
<dbReference type="EMBL" id="MEIU01000001">
    <property type="protein sequence ID" value="PIT62827.1"/>
    <property type="molecule type" value="Genomic_DNA"/>
</dbReference>
<dbReference type="PANTHER" id="PTHR30093">
    <property type="entry name" value="GENERAL SECRETION PATHWAY PROTEIN G"/>
    <property type="match status" value="1"/>
</dbReference>
<dbReference type="AlphaFoldDB" id="A0A855FRH8"/>
<dbReference type="InterPro" id="IPR031982">
    <property type="entry name" value="PilE-like"/>
</dbReference>
<keyword evidence="4 6" id="KW-1133">Transmembrane helix</keyword>
<evidence type="ECO:0000256" key="1">
    <source>
        <dbReference type="ARBA" id="ARBA00004167"/>
    </source>
</evidence>
<protein>
    <recommendedName>
        <fullName evidence="9">Prepilin-type N-terminal cleavage/methylation domain-containing protein</fullName>
    </recommendedName>
</protein>
<dbReference type="Pfam" id="PF07963">
    <property type="entry name" value="N_methyl"/>
    <property type="match status" value="1"/>
</dbReference>
<name>A0A855FRH8_9NEIS</name>
<feature type="transmembrane region" description="Helical" evidence="6">
    <location>
        <begin position="12"/>
        <end position="30"/>
    </location>
</feature>
<reference evidence="7 8" key="1">
    <citation type="journal article" date="2017" name="MBio">
        <title>Type VI secretion-mediated competition in the bee gut microbiome.</title>
        <authorList>
            <person name="Steele M.I."/>
            <person name="Kwong W.K."/>
            <person name="Powell J.E."/>
            <person name="Whiteley M."/>
            <person name="Moran N.A."/>
        </authorList>
    </citation>
    <scope>NUCLEOTIDE SEQUENCE [LARGE SCALE GENOMIC DNA]</scope>
    <source>
        <strain evidence="7 8">HK3</strain>
    </source>
</reference>
<keyword evidence="5 6" id="KW-0472">Membrane</keyword>
<dbReference type="InterPro" id="IPR012902">
    <property type="entry name" value="N_methyl_site"/>
</dbReference>
<keyword evidence="3 6" id="KW-0812">Transmembrane</keyword>
<proteinExistence type="predicted"/>
<organism evidence="7 8">
    <name type="scientific">Snodgrassella alvi</name>
    <dbReference type="NCBI Taxonomy" id="1196083"/>
    <lineage>
        <taxon>Bacteria</taxon>
        <taxon>Pseudomonadati</taxon>
        <taxon>Pseudomonadota</taxon>
        <taxon>Betaproteobacteria</taxon>
        <taxon>Neisseriales</taxon>
        <taxon>Neisseriaceae</taxon>
        <taxon>Snodgrassella</taxon>
    </lineage>
</organism>
<dbReference type="InterPro" id="IPR045584">
    <property type="entry name" value="Pilin-like"/>
</dbReference>
<dbReference type="PANTHER" id="PTHR30093:SF44">
    <property type="entry name" value="TYPE II SECRETION SYSTEM CORE PROTEIN G"/>
    <property type="match status" value="1"/>
</dbReference>
<dbReference type="GO" id="GO:0043683">
    <property type="term" value="P:type IV pilus assembly"/>
    <property type="evidence" value="ECO:0007669"/>
    <property type="project" value="InterPro"/>
</dbReference>
<evidence type="ECO:0000256" key="6">
    <source>
        <dbReference type="SAM" id="Phobius"/>
    </source>
</evidence>
<evidence type="ECO:0000256" key="5">
    <source>
        <dbReference type="ARBA" id="ARBA00023136"/>
    </source>
</evidence>
<evidence type="ECO:0000256" key="3">
    <source>
        <dbReference type="ARBA" id="ARBA00022692"/>
    </source>
</evidence>
<comment type="caution">
    <text evidence="7">The sequence shown here is derived from an EMBL/GenBank/DDBJ whole genome shotgun (WGS) entry which is preliminary data.</text>
</comment>
<evidence type="ECO:0000256" key="4">
    <source>
        <dbReference type="ARBA" id="ARBA00022989"/>
    </source>
</evidence>
<dbReference type="Proteomes" id="UP000230463">
    <property type="component" value="Unassembled WGS sequence"/>
</dbReference>
<dbReference type="InterPro" id="IPR038415">
    <property type="entry name" value="Pilin_PilX-like_sf"/>
</dbReference>
<gene>
    <name evidence="7" type="ORF">BHC57_00030</name>
</gene>
<keyword evidence="2" id="KW-0488">Methylation</keyword>
<evidence type="ECO:0008006" key="9">
    <source>
        <dbReference type="Google" id="ProtNLM"/>
    </source>
</evidence>
<comment type="subcellular location">
    <subcellularLocation>
        <location evidence="1">Membrane</location>
        <topology evidence="1">Single-pass membrane protein</topology>
    </subcellularLocation>
</comment>
<dbReference type="NCBIfam" id="TIGR02532">
    <property type="entry name" value="IV_pilin_GFxxxE"/>
    <property type="match status" value="1"/>
</dbReference>